<dbReference type="EMBL" id="JACXVP010000005">
    <property type="protein sequence ID" value="KAG5605427.1"/>
    <property type="molecule type" value="Genomic_DNA"/>
</dbReference>
<dbReference type="AlphaFoldDB" id="A0A9J5YXJ2"/>
<accession>A0A9J5YXJ2</accession>
<comment type="caution">
    <text evidence="1">The sequence shown here is derived from an EMBL/GenBank/DDBJ whole genome shotgun (WGS) entry which is preliminary data.</text>
</comment>
<keyword evidence="2" id="KW-1185">Reference proteome</keyword>
<organism evidence="1 2">
    <name type="scientific">Solanum commersonii</name>
    <name type="common">Commerson's wild potato</name>
    <name type="synonym">Commerson's nightshade</name>
    <dbReference type="NCBI Taxonomy" id="4109"/>
    <lineage>
        <taxon>Eukaryota</taxon>
        <taxon>Viridiplantae</taxon>
        <taxon>Streptophyta</taxon>
        <taxon>Embryophyta</taxon>
        <taxon>Tracheophyta</taxon>
        <taxon>Spermatophyta</taxon>
        <taxon>Magnoliopsida</taxon>
        <taxon>eudicotyledons</taxon>
        <taxon>Gunneridae</taxon>
        <taxon>Pentapetalae</taxon>
        <taxon>asterids</taxon>
        <taxon>lamiids</taxon>
        <taxon>Solanales</taxon>
        <taxon>Solanaceae</taxon>
        <taxon>Solanoideae</taxon>
        <taxon>Solaneae</taxon>
        <taxon>Solanum</taxon>
    </lineage>
</organism>
<dbReference type="Proteomes" id="UP000824120">
    <property type="component" value="Chromosome 5"/>
</dbReference>
<evidence type="ECO:0000313" key="1">
    <source>
        <dbReference type="EMBL" id="KAG5605427.1"/>
    </source>
</evidence>
<proteinExistence type="predicted"/>
<evidence type="ECO:0000313" key="2">
    <source>
        <dbReference type="Proteomes" id="UP000824120"/>
    </source>
</evidence>
<gene>
    <name evidence="1" type="ORF">H5410_026919</name>
</gene>
<name>A0A9J5YXJ2_SOLCO</name>
<reference evidence="1 2" key="1">
    <citation type="submission" date="2020-09" db="EMBL/GenBank/DDBJ databases">
        <title>De no assembly of potato wild relative species, Solanum commersonii.</title>
        <authorList>
            <person name="Cho K."/>
        </authorList>
    </citation>
    <scope>NUCLEOTIDE SEQUENCE [LARGE SCALE GENOMIC DNA]</scope>
    <source>
        <strain evidence="1">LZ3.2</strain>
        <tissue evidence="1">Leaf</tissue>
    </source>
</reference>
<sequence length="63" mass="7429">MHHIWSVIKVATVEEDVLMLFVAKFEIAKEDALSVVRHQIHNYQRRCMICDSSSNLQKQNKMQ</sequence>
<protein>
    <submittedName>
        <fullName evidence="1">Uncharacterized protein</fullName>
    </submittedName>
</protein>